<protein>
    <submittedName>
        <fullName evidence="1">Uncharacterized protein</fullName>
    </submittedName>
</protein>
<dbReference type="EMBL" id="JTDY01000490">
    <property type="protein sequence ID" value="KOB76943.1"/>
    <property type="molecule type" value="Genomic_DNA"/>
</dbReference>
<name>A0A0L7LN16_OPEBR</name>
<sequence>MAQLWLPLLKKPQSRATKLQFITGSKIYPVILTAITESARNRDRKLVGAQQQLDAGVTVRNSNRYASNPRIRQVKGYQNT</sequence>
<keyword evidence="2" id="KW-1185">Reference proteome</keyword>
<dbReference type="Proteomes" id="UP000037510">
    <property type="component" value="Unassembled WGS sequence"/>
</dbReference>
<comment type="caution">
    <text evidence="1">The sequence shown here is derived from an EMBL/GenBank/DDBJ whole genome shotgun (WGS) entry which is preliminary data.</text>
</comment>
<organism evidence="1 2">
    <name type="scientific">Operophtera brumata</name>
    <name type="common">Winter moth</name>
    <name type="synonym">Phalaena brumata</name>
    <dbReference type="NCBI Taxonomy" id="104452"/>
    <lineage>
        <taxon>Eukaryota</taxon>
        <taxon>Metazoa</taxon>
        <taxon>Ecdysozoa</taxon>
        <taxon>Arthropoda</taxon>
        <taxon>Hexapoda</taxon>
        <taxon>Insecta</taxon>
        <taxon>Pterygota</taxon>
        <taxon>Neoptera</taxon>
        <taxon>Endopterygota</taxon>
        <taxon>Lepidoptera</taxon>
        <taxon>Glossata</taxon>
        <taxon>Ditrysia</taxon>
        <taxon>Geometroidea</taxon>
        <taxon>Geometridae</taxon>
        <taxon>Larentiinae</taxon>
        <taxon>Operophtera</taxon>
    </lineage>
</organism>
<evidence type="ECO:0000313" key="2">
    <source>
        <dbReference type="Proteomes" id="UP000037510"/>
    </source>
</evidence>
<dbReference type="AlphaFoldDB" id="A0A0L7LN16"/>
<accession>A0A0L7LN16</accession>
<gene>
    <name evidence="1" type="ORF">OBRU01_04863</name>
</gene>
<evidence type="ECO:0000313" key="1">
    <source>
        <dbReference type="EMBL" id="KOB76943.1"/>
    </source>
</evidence>
<reference evidence="1 2" key="1">
    <citation type="journal article" date="2015" name="Genome Biol. Evol.">
        <title>The genome of winter moth (Operophtera brumata) provides a genomic perspective on sexual dimorphism and phenology.</title>
        <authorList>
            <person name="Derks M.F."/>
            <person name="Smit S."/>
            <person name="Salis L."/>
            <person name="Schijlen E."/>
            <person name="Bossers A."/>
            <person name="Mateman C."/>
            <person name="Pijl A.S."/>
            <person name="de Ridder D."/>
            <person name="Groenen M.A."/>
            <person name="Visser M.E."/>
            <person name="Megens H.J."/>
        </authorList>
    </citation>
    <scope>NUCLEOTIDE SEQUENCE [LARGE SCALE GENOMIC DNA]</scope>
    <source>
        <strain evidence="1">WM2013NL</strain>
        <tissue evidence="1">Head and thorax</tissue>
    </source>
</reference>
<proteinExistence type="predicted"/>